<keyword evidence="1" id="KW-0472">Membrane</keyword>
<sequence length="113" mass="11591">MSVLLFLIASCLGAGGQFLYKAGTDRAVAAGGRLVDFVVNGQILAGVVCYALVMACFVAGFRIGGSPSALYPVYATTFIWAALIGRAMHGVSIAPLHVVGMVLIIAGVSLMGR</sequence>
<dbReference type="AlphaFoldDB" id="A0AAU7C8W6"/>
<protein>
    <recommendedName>
        <fullName evidence="3">EamA family transporter</fullName>
    </recommendedName>
</protein>
<reference evidence="2" key="1">
    <citation type="submission" date="2024-05" db="EMBL/GenBank/DDBJ databases">
        <title>Planctomycetes of the genus Singulisphaera possess chitinolytic capabilities.</title>
        <authorList>
            <person name="Ivanova A."/>
        </authorList>
    </citation>
    <scope>NUCLEOTIDE SEQUENCE</scope>
    <source>
        <strain evidence="2">Ch08T</strain>
    </source>
</reference>
<dbReference type="SUPFAM" id="SSF103481">
    <property type="entry name" value="Multidrug resistance efflux transporter EmrE"/>
    <property type="match status" value="1"/>
</dbReference>
<organism evidence="2">
    <name type="scientific">Singulisphaera sp. Ch08</name>
    <dbReference type="NCBI Taxonomy" id="3120278"/>
    <lineage>
        <taxon>Bacteria</taxon>
        <taxon>Pseudomonadati</taxon>
        <taxon>Planctomycetota</taxon>
        <taxon>Planctomycetia</taxon>
        <taxon>Isosphaerales</taxon>
        <taxon>Isosphaeraceae</taxon>
        <taxon>Singulisphaera</taxon>
    </lineage>
</organism>
<gene>
    <name evidence="2" type="ORF">V5E97_24285</name>
</gene>
<keyword evidence="1" id="KW-1133">Transmembrane helix</keyword>
<dbReference type="EMBL" id="CP155447">
    <property type="protein sequence ID" value="XBH01464.1"/>
    <property type="molecule type" value="Genomic_DNA"/>
</dbReference>
<evidence type="ECO:0000313" key="2">
    <source>
        <dbReference type="EMBL" id="XBH01464.1"/>
    </source>
</evidence>
<feature type="transmembrane region" description="Helical" evidence="1">
    <location>
        <begin position="68"/>
        <end position="88"/>
    </location>
</feature>
<keyword evidence="1" id="KW-0812">Transmembrane</keyword>
<evidence type="ECO:0008006" key="3">
    <source>
        <dbReference type="Google" id="ProtNLM"/>
    </source>
</evidence>
<proteinExistence type="predicted"/>
<accession>A0AAU7C8W6</accession>
<feature type="transmembrane region" description="Helical" evidence="1">
    <location>
        <begin position="94"/>
        <end position="112"/>
    </location>
</feature>
<dbReference type="Gene3D" id="1.10.3730.20">
    <property type="match status" value="1"/>
</dbReference>
<dbReference type="InterPro" id="IPR037185">
    <property type="entry name" value="EmrE-like"/>
</dbReference>
<feature type="transmembrane region" description="Helical" evidence="1">
    <location>
        <begin position="37"/>
        <end position="61"/>
    </location>
</feature>
<name>A0AAU7C8W6_9BACT</name>
<evidence type="ECO:0000256" key="1">
    <source>
        <dbReference type="SAM" id="Phobius"/>
    </source>
</evidence>
<dbReference type="RefSeq" id="WP_406694177.1">
    <property type="nucleotide sequence ID" value="NZ_CP155447.1"/>
</dbReference>